<feature type="transmembrane region" description="Helical" evidence="1">
    <location>
        <begin position="63"/>
        <end position="82"/>
    </location>
</feature>
<name>A0A0N0BP61_9EURY</name>
<keyword evidence="3" id="KW-1185">Reference proteome</keyword>
<sequence length="145" mass="15086">MPESLHTRIARETALRTHLGSAVAVGATLLVLDGSIRYAAVAATLALCVWLAADAAQVAVGDYADHVVFGLLVFGFVAYTVAAAGPTWVVVPGALLGGWFLLDGIQHLRHGVTRDEVGVPYSHDGGPVTGLPKALLIRLAEPVLL</sequence>
<dbReference type="RefSeq" id="WP_053967177.1">
    <property type="nucleotide sequence ID" value="NZ_LIUF01000002.1"/>
</dbReference>
<gene>
    <name evidence="2" type="ORF">AMS69_06020</name>
</gene>
<evidence type="ECO:0000313" key="2">
    <source>
        <dbReference type="EMBL" id="KOX93480.1"/>
    </source>
</evidence>
<keyword evidence="1" id="KW-1133">Transmembrane helix</keyword>
<dbReference type="PATRIC" id="fig|1705562.3.peg.2259"/>
<evidence type="ECO:0000313" key="3">
    <source>
        <dbReference type="Proteomes" id="UP000037729"/>
    </source>
</evidence>
<dbReference type="AlphaFoldDB" id="A0A0N0BP61"/>
<organism evidence="2 3">
    <name type="scientific">Haloarcula rubripromontorii</name>
    <dbReference type="NCBI Taxonomy" id="1705562"/>
    <lineage>
        <taxon>Archaea</taxon>
        <taxon>Methanobacteriati</taxon>
        <taxon>Methanobacteriota</taxon>
        <taxon>Stenosarchaea group</taxon>
        <taxon>Halobacteria</taxon>
        <taxon>Halobacteriales</taxon>
        <taxon>Haloarculaceae</taxon>
        <taxon>Haloarcula</taxon>
    </lineage>
</organism>
<dbReference type="Proteomes" id="UP000037729">
    <property type="component" value="Unassembled WGS sequence"/>
</dbReference>
<accession>A0A0N0BP61</accession>
<dbReference type="EMBL" id="LIUF01000002">
    <property type="protein sequence ID" value="KOX93480.1"/>
    <property type="molecule type" value="Genomic_DNA"/>
</dbReference>
<evidence type="ECO:0000256" key="1">
    <source>
        <dbReference type="SAM" id="Phobius"/>
    </source>
</evidence>
<reference evidence="2 3" key="1">
    <citation type="submission" date="2015-08" db="EMBL/GenBank/DDBJ databases">
        <title>Genomes of Isolates from Cabo Rojo, PR.</title>
        <authorList>
            <person name="Sanchez-Nieves R.L."/>
            <person name="Montalvo-Rodriguez R."/>
        </authorList>
    </citation>
    <scope>NUCLEOTIDE SEQUENCE [LARGE SCALE GENOMIC DNA]</scope>
    <source>
        <strain evidence="2 3">SL3</strain>
    </source>
</reference>
<keyword evidence="1" id="KW-0812">Transmembrane</keyword>
<keyword evidence="1" id="KW-0472">Membrane</keyword>
<proteinExistence type="predicted"/>
<dbReference type="OrthoDB" id="239884at2157"/>
<protein>
    <submittedName>
        <fullName evidence="2">Uncharacterized protein</fullName>
    </submittedName>
</protein>
<feature type="transmembrane region" description="Helical" evidence="1">
    <location>
        <begin position="38"/>
        <end position="56"/>
    </location>
</feature>
<comment type="caution">
    <text evidence="2">The sequence shown here is derived from an EMBL/GenBank/DDBJ whole genome shotgun (WGS) entry which is preliminary data.</text>
</comment>